<dbReference type="Proteomes" id="UP000765509">
    <property type="component" value="Unassembled WGS sequence"/>
</dbReference>
<name>A0A9Q3BY61_9BASI</name>
<evidence type="ECO:0000313" key="2">
    <source>
        <dbReference type="EMBL" id="MBW0473448.1"/>
    </source>
</evidence>
<comment type="caution">
    <text evidence="2">The sequence shown here is derived from an EMBL/GenBank/DDBJ whole genome shotgun (WGS) entry which is preliminary data.</text>
</comment>
<evidence type="ECO:0000256" key="1">
    <source>
        <dbReference type="SAM" id="SignalP"/>
    </source>
</evidence>
<organism evidence="2 3">
    <name type="scientific">Austropuccinia psidii MF-1</name>
    <dbReference type="NCBI Taxonomy" id="1389203"/>
    <lineage>
        <taxon>Eukaryota</taxon>
        <taxon>Fungi</taxon>
        <taxon>Dikarya</taxon>
        <taxon>Basidiomycota</taxon>
        <taxon>Pucciniomycotina</taxon>
        <taxon>Pucciniomycetes</taxon>
        <taxon>Pucciniales</taxon>
        <taxon>Sphaerophragmiaceae</taxon>
        <taxon>Austropuccinia</taxon>
    </lineage>
</organism>
<feature type="signal peptide" evidence="1">
    <location>
        <begin position="1"/>
        <end position="24"/>
    </location>
</feature>
<dbReference type="AlphaFoldDB" id="A0A9Q3BY61"/>
<keyword evidence="3" id="KW-1185">Reference proteome</keyword>
<reference evidence="2" key="1">
    <citation type="submission" date="2021-03" db="EMBL/GenBank/DDBJ databases">
        <title>Draft genome sequence of rust myrtle Austropuccinia psidii MF-1, a brazilian biotype.</title>
        <authorList>
            <person name="Quecine M.C."/>
            <person name="Pachon D.M.R."/>
            <person name="Bonatelli M.L."/>
            <person name="Correr F.H."/>
            <person name="Franceschini L.M."/>
            <person name="Leite T.F."/>
            <person name="Margarido G.R.A."/>
            <person name="Almeida C.A."/>
            <person name="Ferrarezi J.A."/>
            <person name="Labate C.A."/>
        </authorList>
    </citation>
    <scope>NUCLEOTIDE SEQUENCE</scope>
    <source>
        <strain evidence="2">MF-1</strain>
    </source>
</reference>
<proteinExistence type="predicted"/>
<dbReference type="EMBL" id="AVOT02003413">
    <property type="protein sequence ID" value="MBW0473448.1"/>
    <property type="molecule type" value="Genomic_DNA"/>
</dbReference>
<evidence type="ECO:0000313" key="3">
    <source>
        <dbReference type="Proteomes" id="UP000765509"/>
    </source>
</evidence>
<keyword evidence="1" id="KW-0732">Signal</keyword>
<accession>A0A9Q3BY61</accession>
<sequence>MTYLQSANALFICILLCLRCHVRSSPTFVDDGGRLARGFAHFMGKGHDTNTQSAANGLENTKLLSGNGPHSKFYDPTGSTWSKVSQPHKLPNSLSPTLKNPKVLTPVKPAEFTPQELQDIKDFLFHFYRPFIFYGQLHTRPSYIKDVTDFETRWNIAPVDGKLKLLDYLFAALNDRSIQRSTGELEIWAKFLAHLMQVENWSQVQNIKVEVKMQFDLLNLIIENSKYKANSPERTSLESFKSLERTLFQRLEHSISSWIENSEWNWTPWARRESHDSCQVSFVDA</sequence>
<feature type="chain" id="PRO_5040106677" evidence="1">
    <location>
        <begin position="25"/>
        <end position="285"/>
    </location>
</feature>
<gene>
    <name evidence="2" type="ORF">O181_013163</name>
</gene>
<protein>
    <submittedName>
        <fullName evidence="2">Uncharacterized protein</fullName>
    </submittedName>
</protein>